<evidence type="ECO:0000256" key="7">
    <source>
        <dbReference type="ARBA" id="ARBA00022737"/>
    </source>
</evidence>
<dbReference type="InterPro" id="IPR027417">
    <property type="entry name" value="P-loop_NTPase"/>
</dbReference>
<keyword evidence="21" id="KW-1185">Reference proteome</keyword>
<dbReference type="InterPro" id="IPR003593">
    <property type="entry name" value="AAA+_ATPase"/>
</dbReference>
<evidence type="ECO:0000256" key="18">
    <source>
        <dbReference type="SAM" id="MobiDB-lite"/>
    </source>
</evidence>
<dbReference type="EMBL" id="NEVJ01000003">
    <property type="protein sequence ID" value="OZI20436.1"/>
    <property type="molecule type" value="Genomic_DNA"/>
</dbReference>
<dbReference type="CDD" id="cd03257">
    <property type="entry name" value="ABC_NikE_OppD_transporters"/>
    <property type="match status" value="1"/>
</dbReference>
<feature type="domain" description="ABC transporter" evidence="19">
    <location>
        <begin position="39"/>
        <end position="289"/>
    </location>
</feature>
<reference evidence="20" key="1">
    <citation type="submission" date="2017-05" db="EMBL/GenBank/DDBJ databases">
        <title>Complete and WGS of Bordetella genogroups.</title>
        <authorList>
            <person name="Spilker T."/>
            <person name="Lipuma J."/>
        </authorList>
    </citation>
    <scope>NUCLEOTIDE SEQUENCE</scope>
    <source>
        <strain evidence="20">AU21707</strain>
    </source>
</reference>
<evidence type="ECO:0000256" key="3">
    <source>
        <dbReference type="ARBA" id="ARBA00011469"/>
    </source>
</evidence>
<comment type="caution">
    <text evidence="20">The sequence shown here is derived from an EMBL/GenBank/DDBJ whole genome shotgun (WGS) entry which is preliminary data.</text>
</comment>
<keyword evidence="11" id="KW-1278">Translocase</keyword>
<evidence type="ECO:0000256" key="10">
    <source>
        <dbReference type="ARBA" id="ARBA00022840"/>
    </source>
</evidence>
<comment type="subcellular location">
    <subcellularLocation>
        <location evidence="2">Cell inner membrane</location>
    </subcellularLocation>
    <subcellularLocation>
        <location evidence="1">Membrane</location>
        <topology evidence="1">Peripheral membrane protein</topology>
    </subcellularLocation>
</comment>
<dbReference type="GO" id="GO:0005886">
    <property type="term" value="C:plasma membrane"/>
    <property type="evidence" value="ECO:0007669"/>
    <property type="project" value="UniProtKB-SubCell"/>
</dbReference>
<evidence type="ECO:0000256" key="13">
    <source>
        <dbReference type="ARBA" id="ARBA00037530"/>
    </source>
</evidence>
<dbReference type="InterPro" id="IPR050319">
    <property type="entry name" value="ABC_transp_ATP-bind"/>
</dbReference>
<dbReference type="GO" id="GO:0015833">
    <property type="term" value="P:peptide transport"/>
    <property type="evidence" value="ECO:0007669"/>
    <property type="project" value="InterPro"/>
</dbReference>
<feature type="region of interest" description="Disordered" evidence="18">
    <location>
        <begin position="1"/>
        <end position="35"/>
    </location>
</feature>
<dbReference type="GO" id="GO:0005524">
    <property type="term" value="F:ATP binding"/>
    <property type="evidence" value="ECO:0007669"/>
    <property type="project" value="UniProtKB-KW"/>
</dbReference>
<keyword evidence="5" id="KW-1003">Cell membrane</keyword>
<dbReference type="PANTHER" id="PTHR43776">
    <property type="entry name" value="TRANSPORT ATP-BINDING PROTEIN"/>
    <property type="match status" value="1"/>
</dbReference>
<feature type="compositionally biased region" description="Low complexity" evidence="18">
    <location>
        <begin position="362"/>
        <end position="378"/>
    </location>
</feature>
<accession>A0A261R5X9</accession>
<evidence type="ECO:0000313" key="20">
    <source>
        <dbReference type="EMBL" id="OZI20436.1"/>
    </source>
</evidence>
<dbReference type="InterPro" id="IPR017871">
    <property type="entry name" value="ABC_transporter-like_CS"/>
</dbReference>
<dbReference type="EC" id="7.4.2.10" evidence="15"/>
<keyword evidence="6" id="KW-0997">Cell inner membrane</keyword>
<proteinExistence type="inferred from homology"/>
<dbReference type="GO" id="GO:0016887">
    <property type="term" value="F:ATP hydrolysis activity"/>
    <property type="evidence" value="ECO:0007669"/>
    <property type="project" value="InterPro"/>
</dbReference>
<evidence type="ECO:0000256" key="9">
    <source>
        <dbReference type="ARBA" id="ARBA00022801"/>
    </source>
</evidence>
<comment type="subunit">
    <text evidence="3">The complex is composed of two ATP-binding proteins (GsiA), two transmembrane proteins (GsiC and GsiD) and a solute-binding protein (GsiB).</text>
</comment>
<evidence type="ECO:0000256" key="2">
    <source>
        <dbReference type="ARBA" id="ARBA00004533"/>
    </source>
</evidence>
<keyword evidence="7" id="KW-0677">Repeat</keyword>
<evidence type="ECO:0000256" key="14">
    <source>
        <dbReference type="ARBA" id="ARBA00038416"/>
    </source>
</evidence>
<keyword evidence="10 20" id="KW-0067">ATP-binding</keyword>
<dbReference type="SMART" id="SM00382">
    <property type="entry name" value="AAA"/>
    <property type="match status" value="1"/>
</dbReference>
<dbReference type="InterPro" id="IPR013563">
    <property type="entry name" value="Oligopep_ABC_C"/>
</dbReference>
<evidence type="ECO:0000256" key="16">
    <source>
        <dbReference type="ARBA" id="ARBA00041187"/>
    </source>
</evidence>
<dbReference type="FunFam" id="3.40.50.300:FF:000016">
    <property type="entry name" value="Oligopeptide ABC transporter ATP-binding component"/>
    <property type="match status" value="1"/>
</dbReference>
<evidence type="ECO:0000256" key="1">
    <source>
        <dbReference type="ARBA" id="ARBA00004170"/>
    </source>
</evidence>
<name>A0A261R5X9_9BORD</name>
<dbReference type="InterPro" id="IPR003439">
    <property type="entry name" value="ABC_transporter-like_ATP-bd"/>
</dbReference>
<feature type="compositionally biased region" description="Basic and acidic residues" evidence="18">
    <location>
        <begin position="20"/>
        <end position="32"/>
    </location>
</feature>
<keyword evidence="12" id="KW-0472">Membrane</keyword>
<dbReference type="Pfam" id="PF00005">
    <property type="entry name" value="ABC_tran"/>
    <property type="match status" value="1"/>
</dbReference>
<dbReference type="OrthoDB" id="9802772at2"/>
<dbReference type="PROSITE" id="PS50893">
    <property type="entry name" value="ABC_TRANSPORTER_2"/>
    <property type="match status" value="1"/>
</dbReference>
<dbReference type="Pfam" id="PF08352">
    <property type="entry name" value="oligo_HPY"/>
    <property type="match status" value="1"/>
</dbReference>
<evidence type="ECO:0000256" key="6">
    <source>
        <dbReference type="ARBA" id="ARBA00022519"/>
    </source>
</evidence>
<evidence type="ECO:0000313" key="21">
    <source>
        <dbReference type="Proteomes" id="UP000216857"/>
    </source>
</evidence>
<evidence type="ECO:0000256" key="12">
    <source>
        <dbReference type="ARBA" id="ARBA00023136"/>
    </source>
</evidence>
<evidence type="ECO:0000259" key="19">
    <source>
        <dbReference type="PROSITE" id="PS50893"/>
    </source>
</evidence>
<evidence type="ECO:0000256" key="15">
    <source>
        <dbReference type="ARBA" id="ARBA00039050"/>
    </source>
</evidence>
<evidence type="ECO:0000256" key="17">
    <source>
        <dbReference type="ARBA" id="ARBA00047640"/>
    </source>
</evidence>
<feature type="compositionally biased region" description="Pro residues" evidence="18">
    <location>
        <begin position="307"/>
        <end position="316"/>
    </location>
</feature>
<gene>
    <name evidence="20" type="ORF">CAL26_23345</name>
</gene>
<keyword evidence="9" id="KW-0378">Hydrolase</keyword>
<dbReference type="Proteomes" id="UP000216857">
    <property type="component" value="Unassembled WGS sequence"/>
</dbReference>
<protein>
    <recommendedName>
        <fullName evidence="16">Glutathione import ATP-binding protein GsiA</fullName>
        <ecNumber evidence="15">7.4.2.10</ecNumber>
    </recommendedName>
</protein>
<dbReference type="GO" id="GO:0055085">
    <property type="term" value="P:transmembrane transport"/>
    <property type="evidence" value="ECO:0007669"/>
    <property type="project" value="UniProtKB-ARBA"/>
</dbReference>
<feature type="region of interest" description="Disordered" evidence="18">
    <location>
        <begin position="293"/>
        <end position="321"/>
    </location>
</feature>
<evidence type="ECO:0000256" key="5">
    <source>
        <dbReference type="ARBA" id="ARBA00022475"/>
    </source>
</evidence>
<dbReference type="Gene3D" id="3.40.50.300">
    <property type="entry name" value="P-loop containing nucleotide triphosphate hydrolases"/>
    <property type="match status" value="1"/>
</dbReference>
<sequence>MFARLKTPARPAAQPGDALRLLDRHPDSRDRGGPAQPMLIVEDLKKHFDAGRPALGAPRTVVRAVDGVSFQVAKGETVGIVGESGCGKSTTARLLMHLLKPDAGRVIFDGEEVSTVDGISVRELRTHMQMVFQDSYASLNPRLTVEDTIAFGPTVVGMPAAQARARAASLLRMVGMEPESYARRYPHELSGGQRQRVNIARALAMGPRVLILDESVSALDKSVEAQVLNLLRELKRELGLTYLFISHDLNVVQYISDRVLVMYLGQVVESGPVGRIYTATRHPYTAALLASRPSMDPRRRVARPPLSGDPPNPINPPTGCRFRTRCPRARERCAEEAPVLALAPDDGGHLAACHYPLQPGEAQADPAGAMADASRLRA</sequence>
<comment type="function">
    <text evidence="13">Part of the ABC transporter complex GsiABCD involved in glutathione import. Responsible for energy coupling to the transport system.</text>
</comment>
<feature type="region of interest" description="Disordered" evidence="18">
    <location>
        <begin position="358"/>
        <end position="378"/>
    </location>
</feature>
<comment type="similarity">
    <text evidence="14">Belongs to the ABC transporter superfamily. Glutathione importer (TC 3.A.1.5.11) family.</text>
</comment>
<organism evidence="20 21">
    <name type="scientific">Bordetella genomosp. 9</name>
    <dbReference type="NCBI Taxonomy" id="1416803"/>
    <lineage>
        <taxon>Bacteria</taxon>
        <taxon>Pseudomonadati</taxon>
        <taxon>Pseudomonadota</taxon>
        <taxon>Betaproteobacteria</taxon>
        <taxon>Burkholderiales</taxon>
        <taxon>Alcaligenaceae</taxon>
        <taxon>Bordetella</taxon>
    </lineage>
</organism>
<evidence type="ECO:0000256" key="4">
    <source>
        <dbReference type="ARBA" id="ARBA00022448"/>
    </source>
</evidence>
<dbReference type="PROSITE" id="PS00211">
    <property type="entry name" value="ABC_TRANSPORTER_1"/>
    <property type="match status" value="1"/>
</dbReference>
<keyword evidence="8" id="KW-0547">Nucleotide-binding</keyword>
<keyword evidence="4" id="KW-0813">Transport</keyword>
<evidence type="ECO:0000256" key="11">
    <source>
        <dbReference type="ARBA" id="ARBA00022967"/>
    </source>
</evidence>
<dbReference type="PANTHER" id="PTHR43776:SF15">
    <property type="entry name" value="GLUTATHIONE IMPORT ATP-BINDING PROTEIN GSIA"/>
    <property type="match status" value="1"/>
</dbReference>
<dbReference type="SUPFAM" id="SSF52540">
    <property type="entry name" value="P-loop containing nucleoside triphosphate hydrolases"/>
    <property type="match status" value="1"/>
</dbReference>
<comment type="catalytic activity">
    <reaction evidence="17">
        <text>glutathione(out) + ATP + H2O = glutathione(in) + ADP + phosphate + H(+)</text>
        <dbReference type="Rhea" id="RHEA:29791"/>
        <dbReference type="ChEBI" id="CHEBI:15377"/>
        <dbReference type="ChEBI" id="CHEBI:15378"/>
        <dbReference type="ChEBI" id="CHEBI:30616"/>
        <dbReference type="ChEBI" id="CHEBI:43474"/>
        <dbReference type="ChEBI" id="CHEBI:57925"/>
        <dbReference type="ChEBI" id="CHEBI:456216"/>
        <dbReference type="EC" id="7.4.2.10"/>
    </reaction>
</comment>
<evidence type="ECO:0000256" key="8">
    <source>
        <dbReference type="ARBA" id="ARBA00022741"/>
    </source>
</evidence>
<dbReference type="AlphaFoldDB" id="A0A261R5X9"/>
<dbReference type="NCBIfam" id="TIGR01727">
    <property type="entry name" value="oligo_HPY"/>
    <property type="match status" value="1"/>
</dbReference>